<dbReference type="Proteomes" id="UP000295626">
    <property type="component" value="Unassembled WGS sequence"/>
</dbReference>
<evidence type="ECO:0000256" key="3">
    <source>
        <dbReference type="ARBA" id="ARBA00022763"/>
    </source>
</evidence>
<evidence type="ECO:0000256" key="5">
    <source>
        <dbReference type="ARBA" id="ARBA00023204"/>
    </source>
</evidence>
<evidence type="ECO:0000313" key="9">
    <source>
        <dbReference type="Proteomes" id="UP000295626"/>
    </source>
</evidence>
<evidence type="ECO:0000256" key="1">
    <source>
        <dbReference type="ARBA" id="ARBA00022722"/>
    </source>
</evidence>
<organism evidence="8 9">
    <name type="scientific">Micromonospora fluostatini</name>
    <dbReference type="NCBI Taxonomy" id="1629071"/>
    <lineage>
        <taxon>Bacteria</taxon>
        <taxon>Bacillati</taxon>
        <taxon>Actinomycetota</taxon>
        <taxon>Actinomycetes</taxon>
        <taxon>Micromonosporales</taxon>
        <taxon>Micromonosporaceae</taxon>
        <taxon>Micromonospora</taxon>
    </lineage>
</organism>
<dbReference type="InterPro" id="IPR004603">
    <property type="entry name" value="DNA_mismatch_endonuc_vsr"/>
</dbReference>
<evidence type="ECO:0000256" key="2">
    <source>
        <dbReference type="ARBA" id="ARBA00022759"/>
    </source>
</evidence>
<keyword evidence="3" id="KW-0227">DNA damage</keyword>
<dbReference type="EMBL" id="SMKE01000361">
    <property type="protein sequence ID" value="TDB94376.1"/>
    <property type="molecule type" value="Genomic_DNA"/>
</dbReference>
<dbReference type="Pfam" id="PF03852">
    <property type="entry name" value="Vsr"/>
    <property type="match status" value="1"/>
</dbReference>
<comment type="similarity">
    <text evidence="6">Belongs to the Vsr family.</text>
</comment>
<keyword evidence="5" id="KW-0234">DNA repair</keyword>
<sequence length="165" mass="18365">MTVVPGPEARPPADRSGGWVATDKGAHLRGRRTRNTAPEMTLRRAVHALGLRYRLGRTLVNRSRPDMVFPGPRVAVFVDGCFWHGCPQHGPSRFRGPNAERWATKIAGNKQRDQRVEAELTAAGWRVVRVWECEVRKAVTEAARRVARTVRGEPAPVDPSGSRTE</sequence>
<keyword evidence="4" id="KW-0378">Hydrolase</keyword>
<reference evidence="8 9" key="1">
    <citation type="submission" date="2019-02" db="EMBL/GenBank/DDBJ databases">
        <title>Draft genome sequences of novel Actinobacteria.</title>
        <authorList>
            <person name="Sahin N."/>
            <person name="Ay H."/>
            <person name="Saygin H."/>
        </authorList>
    </citation>
    <scope>NUCLEOTIDE SEQUENCE [LARGE SCALE GENOMIC DNA]</scope>
    <source>
        <strain evidence="8 9">JCM 30529</strain>
    </source>
</reference>
<accession>A0ABY2DGD2</accession>
<dbReference type="InterPro" id="IPR011335">
    <property type="entry name" value="Restrct_endonuc-II-like"/>
</dbReference>
<keyword evidence="1" id="KW-0540">Nuclease</keyword>
<dbReference type="GO" id="GO:0004519">
    <property type="term" value="F:endonuclease activity"/>
    <property type="evidence" value="ECO:0007669"/>
    <property type="project" value="UniProtKB-KW"/>
</dbReference>
<protein>
    <submittedName>
        <fullName evidence="8">Very short patch repair endonuclease</fullName>
    </submittedName>
</protein>
<keyword evidence="9" id="KW-1185">Reference proteome</keyword>
<evidence type="ECO:0000256" key="7">
    <source>
        <dbReference type="SAM" id="MobiDB-lite"/>
    </source>
</evidence>
<comment type="caution">
    <text evidence="8">The sequence shown here is derived from an EMBL/GenBank/DDBJ whole genome shotgun (WGS) entry which is preliminary data.</text>
</comment>
<gene>
    <name evidence="8" type="ORF">E1091_11045</name>
</gene>
<feature type="region of interest" description="Disordered" evidence="7">
    <location>
        <begin position="1"/>
        <end position="21"/>
    </location>
</feature>
<evidence type="ECO:0000256" key="4">
    <source>
        <dbReference type="ARBA" id="ARBA00022801"/>
    </source>
</evidence>
<dbReference type="NCBIfam" id="TIGR00632">
    <property type="entry name" value="vsr"/>
    <property type="match status" value="1"/>
</dbReference>
<dbReference type="SUPFAM" id="SSF52980">
    <property type="entry name" value="Restriction endonuclease-like"/>
    <property type="match status" value="1"/>
</dbReference>
<dbReference type="Gene3D" id="3.40.960.10">
    <property type="entry name" value="VSR Endonuclease"/>
    <property type="match status" value="1"/>
</dbReference>
<evidence type="ECO:0000256" key="6">
    <source>
        <dbReference type="ARBA" id="ARBA00029466"/>
    </source>
</evidence>
<name>A0ABY2DGD2_9ACTN</name>
<dbReference type="CDD" id="cd00221">
    <property type="entry name" value="Vsr"/>
    <property type="match status" value="1"/>
</dbReference>
<proteinExistence type="inferred from homology"/>
<keyword evidence="2 8" id="KW-0255">Endonuclease</keyword>
<evidence type="ECO:0000313" key="8">
    <source>
        <dbReference type="EMBL" id="TDB94376.1"/>
    </source>
</evidence>